<dbReference type="EMBL" id="FQZK01000007">
    <property type="protein sequence ID" value="SHJ55639.1"/>
    <property type="molecule type" value="Genomic_DNA"/>
</dbReference>
<organism evidence="1 2">
    <name type="scientific">Nocardiopsis flavescens</name>
    <dbReference type="NCBI Taxonomy" id="758803"/>
    <lineage>
        <taxon>Bacteria</taxon>
        <taxon>Bacillati</taxon>
        <taxon>Actinomycetota</taxon>
        <taxon>Actinomycetes</taxon>
        <taxon>Streptosporangiales</taxon>
        <taxon>Nocardiopsidaceae</taxon>
        <taxon>Nocardiopsis</taxon>
    </lineage>
</organism>
<protein>
    <submittedName>
        <fullName evidence="1">Streptomycin 6-kinase</fullName>
    </submittedName>
</protein>
<dbReference type="RefSeq" id="WP_073379737.1">
    <property type="nucleotide sequence ID" value="NZ_FQZK01000007.1"/>
</dbReference>
<gene>
    <name evidence="1" type="ORF">SAMN05421803_10791</name>
</gene>
<sequence length="310" mass="33353">MNDITAQFVDDRQRRRLERRFGVHVGDWLAELPAAVDRLASEWGLTVEGPAPHGRTSVVLHAVDADGRRGVLKLSPDSGLAVAEAGLLRLWEPTGRVPRVWGVSPRHGAVFMERVEGDTVAAGGRPADLEAVGALILDLHAVEAPRARLRELPPLTSRVQFVFDLWERERVEGPAADVVPAPVMHRAFARARDLANGREGGVPLHGDLHPGNVIDGGERGLVALDPRGCLGDGAVDAVEWVLWKAGDRAEVGRRVAALSRAADVDGDRVMEWVRAFAPCAAVSKVNRGQVGTDEFDLLMELAAGDPAPAR</sequence>
<dbReference type="InterPro" id="IPR011009">
    <property type="entry name" value="Kinase-like_dom_sf"/>
</dbReference>
<keyword evidence="1" id="KW-0418">Kinase</keyword>
<dbReference type="Proteomes" id="UP000184452">
    <property type="component" value="Unassembled WGS sequence"/>
</dbReference>
<dbReference type="SUPFAM" id="SSF56112">
    <property type="entry name" value="Protein kinase-like (PK-like)"/>
    <property type="match status" value="1"/>
</dbReference>
<dbReference type="InterPro" id="IPR006748">
    <property type="entry name" value="NH2Glyco/OHUrea_AB-resist_kin"/>
</dbReference>
<dbReference type="GO" id="GO:0019748">
    <property type="term" value="P:secondary metabolic process"/>
    <property type="evidence" value="ECO:0007669"/>
    <property type="project" value="InterPro"/>
</dbReference>
<keyword evidence="2" id="KW-1185">Reference proteome</keyword>
<dbReference type="OrthoDB" id="3638028at2"/>
<evidence type="ECO:0000313" key="1">
    <source>
        <dbReference type="EMBL" id="SHJ55639.1"/>
    </source>
</evidence>
<dbReference type="AlphaFoldDB" id="A0A1M6K9L4"/>
<dbReference type="Pfam" id="PF04655">
    <property type="entry name" value="APH_6_hur"/>
    <property type="match status" value="1"/>
</dbReference>
<dbReference type="STRING" id="758803.SAMN05421803_10791"/>
<reference evidence="1 2" key="1">
    <citation type="submission" date="2016-11" db="EMBL/GenBank/DDBJ databases">
        <authorList>
            <person name="Jaros S."/>
            <person name="Januszkiewicz K."/>
            <person name="Wedrychowicz H."/>
        </authorList>
    </citation>
    <scope>NUCLEOTIDE SEQUENCE [LARGE SCALE GENOMIC DNA]</scope>
    <source>
        <strain evidence="1 2">CGMCC 4.5723</strain>
    </source>
</reference>
<keyword evidence="1" id="KW-0808">Transferase</keyword>
<dbReference type="Gene3D" id="3.90.1200.10">
    <property type="match status" value="1"/>
</dbReference>
<dbReference type="GO" id="GO:0016773">
    <property type="term" value="F:phosphotransferase activity, alcohol group as acceptor"/>
    <property type="evidence" value="ECO:0007669"/>
    <property type="project" value="InterPro"/>
</dbReference>
<name>A0A1M6K9L4_9ACTN</name>
<proteinExistence type="predicted"/>
<evidence type="ECO:0000313" key="2">
    <source>
        <dbReference type="Proteomes" id="UP000184452"/>
    </source>
</evidence>
<accession>A0A1M6K9L4</accession>
<dbReference type="GO" id="GO:0016301">
    <property type="term" value="F:kinase activity"/>
    <property type="evidence" value="ECO:0007669"/>
    <property type="project" value="UniProtKB-KW"/>
</dbReference>